<sequence>MPKITKIENQKNIERSNIYVDNKFFIGVYKDIIYKLKIEEGKDVDEITLKDLIKKEMYLKAKNKALNILSRSYQSEKNIRYKLSKDEFDENTINRVICFLKEYNFINDLELAKNITKNKININKYGKNKIKESLYKKGIDKSTINDILKEELSDDIEFENALNLGKKKLEKIKNEDKNKVYRKLSQHLSYKGFDFNIIRKVINKLLDSEYNLD</sequence>
<evidence type="ECO:0000256" key="5">
    <source>
        <dbReference type="HAMAP-Rule" id="MF_01114"/>
    </source>
</evidence>
<evidence type="ECO:0000256" key="2">
    <source>
        <dbReference type="ARBA" id="ARBA00009695"/>
    </source>
</evidence>
<dbReference type="InterPro" id="IPR036388">
    <property type="entry name" value="WH-like_DNA-bd_sf"/>
</dbReference>
<keyword evidence="10" id="KW-1185">Reference proteome</keyword>
<dbReference type="InterPro" id="IPR003783">
    <property type="entry name" value="Regulatory_RecX"/>
</dbReference>
<evidence type="ECO:0000313" key="9">
    <source>
        <dbReference type="EMBL" id="SHJ51755.1"/>
    </source>
</evidence>
<feature type="domain" description="RecX second three-helical" evidence="6">
    <location>
        <begin position="107"/>
        <end position="146"/>
    </location>
</feature>
<organism evidence="9 10">
    <name type="scientific">Tepidibacter formicigenes DSM 15518</name>
    <dbReference type="NCBI Taxonomy" id="1123349"/>
    <lineage>
        <taxon>Bacteria</taxon>
        <taxon>Bacillati</taxon>
        <taxon>Bacillota</taxon>
        <taxon>Clostridia</taxon>
        <taxon>Peptostreptococcales</taxon>
        <taxon>Peptostreptococcaceae</taxon>
        <taxon>Tepidibacter</taxon>
    </lineage>
</organism>
<evidence type="ECO:0000256" key="3">
    <source>
        <dbReference type="ARBA" id="ARBA00018111"/>
    </source>
</evidence>
<feature type="domain" description="RecX first three-helical" evidence="8">
    <location>
        <begin position="61"/>
        <end position="100"/>
    </location>
</feature>
<feature type="domain" description="RecX third three-helical" evidence="7">
    <location>
        <begin position="155"/>
        <end position="202"/>
    </location>
</feature>
<dbReference type="STRING" id="1123349.SAMN02744037_00219"/>
<dbReference type="Proteomes" id="UP000242497">
    <property type="component" value="Unassembled WGS sequence"/>
</dbReference>
<dbReference type="RefSeq" id="WP_072886565.1">
    <property type="nucleotide sequence ID" value="NZ_FRAE01000006.1"/>
</dbReference>
<evidence type="ECO:0000259" key="7">
    <source>
        <dbReference type="Pfam" id="PF21981"/>
    </source>
</evidence>
<reference evidence="10" key="1">
    <citation type="submission" date="2016-11" db="EMBL/GenBank/DDBJ databases">
        <authorList>
            <person name="Varghese N."/>
            <person name="Submissions S."/>
        </authorList>
    </citation>
    <scope>NUCLEOTIDE SEQUENCE [LARGE SCALE GENOMIC DNA]</scope>
    <source>
        <strain evidence="10">DSM 15518</strain>
    </source>
</reference>
<dbReference type="GO" id="GO:0006282">
    <property type="term" value="P:regulation of DNA repair"/>
    <property type="evidence" value="ECO:0007669"/>
    <property type="project" value="UniProtKB-UniRule"/>
</dbReference>
<dbReference type="NCBIfam" id="NF001058">
    <property type="entry name" value="PRK00117.4-1"/>
    <property type="match status" value="1"/>
</dbReference>
<comment type="similarity">
    <text evidence="2 5">Belongs to the RecX family.</text>
</comment>
<dbReference type="GO" id="GO:0005737">
    <property type="term" value="C:cytoplasm"/>
    <property type="evidence" value="ECO:0007669"/>
    <property type="project" value="UniProtKB-SubCell"/>
</dbReference>
<dbReference type="HAMAP" id="MF_01114">
    <property type="entry name" value="RecX"/>
    <property type="match status" value="1"/>
</dbReference>
<evidence type="ECO:0000256" key="1">
    <source>
        <dbReference type="ARBA" id="ARBA00004496"/>
    </source>
</evidence>
<dbReference type="AlphaFoldDB" id="A0A1M6JYI9"/>
<dbReference type="InterPro" id="IPR053925">
    <property type="entry name" value="RecX_HTH_3rd"/>
</dbReference>
<dbReference type="PANTHER" id="PTHR33602:SF1">
    <property type="entry name" value="REGULATORY PROTEIN RECX FAMILY PROTEIN"/>
    <property type="match status" value="1"/>
</dbReference>
<dbReference type="OrthoDB" id="5421057at2"/>
<evidence type="ECO:0000259" key="8">
    <source>
        <dbReference type="Pfam" id="PF21982"/>
    </source>
</evidence>
<dbReference type="Gene3D" id="1.10.10.10">
    <property type="entry name" value="Winged helix-like DNA-binding domain superfamily/Winged helix DNA-binding domain"/>
    <property type="match status" value="3"/>
</dbReference>
<comment type="subcellular location">
    <subcellularLocation>
        <location evidence="1 5">Cytoplasm</location>
    </subcellularLocation>
</comment>
<dbReference type="Pfam" id="PF21981">
    <property type="entry name" value="RecX_HTH3"/>
    <property type="match status" value="1"/>
</dbReference>
<proteinExistence type="inferred from homology"/>
<evidence type="ECO:0000313" key="10">
    <source>
        <dbReference type="Proteomes" id="UP000242497"/>
    </source>
</evidence>
<evidence type="ECO:0000259" key="6">
    <source>
        <dbReference type="Pfam" id="PF02631"/>
    </source>
</evidence>
<dbReference type="InterPro" id="IPR053926">
    <property type="entry name" value="RecX_HTH_1st"/>
</dbReference>
<dbReference type="InterPro" id="IPR053924">
    <property type="entry name" value="RecX_HTH_2nd"/>
</dbReference>
<dbReference type="Pfam" id="PF02631">
    <property type="entry name" value="RecX_HTH2"/>
    <property type="match status" value="1"/>
</dbReference>
<accession>A0A1M6JYI9</accession>
<evidence type="ECO:0000256" key="4">
    <source>
        <dbReference type="ARBA" id="ARBA00022490"/>
    </source>
</evidence>
<keyword evidence="4 5" id="KW-0963">Cytoplasm</keyword>
<protein>
    <recommendedName>
        <fullName evidence="3 5">Regulatory protein RecX</fullName>
    </recommendedName>
</protein>
<dbReference type="PANTHER" id="PTHR33602">
    <property type="entry name" value="REGULATORY PROTEIN RECX FAMILY PROTEIN"/>
    <property type="match status" value="1"/>
</dbReference>
<dbReference type="EMBL" id="FRAE01000006">
    <property type="protein sequence ID" value="SHJ51755.1"/>
    <property type="molecule type" value="Genomic_DNA"/>
</dbReference>
<name>A0A1M6JYI9_9FIRM</name>
<comment type="function">
    <text evidence="5">Modulates RecA activity.</text>
</comment>
<dbReference type="Pfam" id="PF21982">
    <property type="entry name" value="RecX_HTH1"/>
    <property type="match status" value="1"/>
</dbReference>
<gene>
    <name evidence="5" type="primary">recX</name>
    <name evidence="9" type="ORF">SAMN02744037_00219</name>
</gene>